<comment type="pathway">
    <text evidence="2 11">Glycolipid biosynthesis; glycosylphosphatidylinositol-anchor biosynthesis.</text>
</comment>
<dbReference type="OrthoDB" id="5546453at2759"/>
<name>A0A6A5UMJ9_9PLEO</name>
<evidence type="ECO:0000256" key="2">
    <source>
        <dbReference type="ARBA" id="ARBA00004687"/>
    </source>
</evidence>
<proteinExistence type="inferred from homology"/>
<evidence type="ECO:0000256" key="9">
    <source>
        <dbReference type="ARBA" id="ARBA00023136"/>
    </source>
</evidence>
<dbReference type="UniPathway" id="UPA00196"/>
<evidence type="ECO:0000256" key="11">
    <source>
        <dbReference type="RuleBase" id="RU366056"/>
    </source>
</evidence>
<dbReference type="PANTHER" id="PTHR28533">
    <property type="entry name" value="PROTEIN PBN1"/>
    <property type="match status" value="1"/>
</dbReference>
<dbReference type="AlphaFoldDB" id="A0A6A5UMJ9"/>
<reference evidence="12" key="1">
    <citation type="journal article" date="2020" name="Stud. Mycol.">
        <title>101 Dothideomycetes genomes: a test case for predicting lifestyles and emergence of pathogens.</title>
        <authorList>
            <person name="Haridas S."/>
            <person name="Albert R."/>
            <person name="Binder M."/>
            <person name="Bloem J."/>
            <person name="Labutti K."/>
            <person name="Salamov A."/>
            <person name="Andreopoulos B."/>
            <person name="Baker S."/>
            <person name="Barry K."/>
            <person name="Bills G."/>
            <person name="Bluhm B."/>
            <person name="Cannon C."/>
            <person name="Castanera R."/>
            <person name="Culley D."/>
            <person name="Daum C."/>
            <person name="Ezra D."/>
            <person name="Gonzalez J."/>
            <person name="Henrissat B."/>
            <person name="Kuo A."/>
            <person name="Liang C."/>
            <person name="Lipzen A."/>
            <person name="Lutzoni F."/>
            <person name="Magnuson J."/>
            <person name="Mondo S."/>
            <person name="Nolan M."/>
            <person name="Ohm R."/>
            <person name="Pangilinan J."/>
            <person name="Park H.-J."/>
            <person name="Ramirez L."/>
            <person name="Alfaro M."/>
            <person name="Sun H."/>
            <person name="Tritt A."/>
            <person name="Yoshinaga Y."/>
            <person name="Zwiers L.-H."/>
            <person name="Turgeon B."/>
            <person name="Goodwin S."/>
            <person name="Spatafora J."/>
            <person name="Crous P."/>
            <person name="Grigoriev I."/>
        </authorList>
    </citation>
    <scope>NUCLEOTIDE SEQUENCE</scope>
    <source>
        <strain evidence="12">CBS 107.79</strain>
    </source>
</reference>
<dbReference type="GO" id="GO:0005789">
    <property type="term" value="C:endoplasmic reticulum membrane"/>
    <property type="evidence" value="ECO:0007669"/>
    <property type="project" value="UniProtKB-SubCell"/>
</dbReference>
<comment type="function">
    <text evidence="11">Required for proper folding and/or the stability of a subset of proteins in the endoplasmic reticulum. Component of glycosylphosphatidylinositol-mannosyltransferase 1 which transfers the first of the 4 mannoses in the GPI-anchor precursors during GPI-anchor biosynthesis. Probably acts by stabilizing the mannosyltransferase GPI14.</text>
</comment>
<dbReference type="InterPro" id="IPR013233">
    <property type="entry name" value="PIG-X/PBN1"/>
</dbReference>
<evidence type="ECO:0000256" key="1">
    <source>
        <dbReference type="ARBA" id="ARBA00004643"/>
    </source>
</evidence>
<evidence type="ECO:0000313" key="13">
    <source>
        <dbReference type="Proteomes" id="UP000800036"/>
    </source>
</evidence>
<keyword evidence="8 11" id="KW-1133">Transmembrane helix</keyword>
<feature type="transmembrane region" description="Helical" evidence="11">
    <location>
        <begin position="465"/>
        <end position="485"/>
    </location>
</feature>
<dbReference type="InterPro" id="IPR042322">
    <property type="entry name" value="Pbn1"/>
</dbReference>
<keyword evidence="13" id="KW-1185">Reference proteome</keyword>
<dbReference type="SMART" id="SM00780">
    <property type="entry name" value="PIG-X"/>
    <property type="match status" value="1"/>
</dbReference>
<organism evidence="12 13">
    <name type="scientific">Bimuria novae-zelandiae CBS 107.79</name>
    <dbReference type="NCBI Taxonomy" id="1447943"/>
    <lineage>
        <taxon>Eukaryota</taxon>
        <taxon>Fungi</taxon>
        <taxon>Dikarya</taxon>
        <taxon>Ascomycota</taxon>
        <taxon>Pezizomycotina</taxon>
        <taxon>Dothideomycetes</taxon>
        <taxon>Pleosporomycetidae</taxon>
        <taxon>Pleosporales</taxon>
        <taxon>Massarineae</taxon>
        <taxon>Didymosphaeriaceae</taxon>
        <taxon>Bimuria</taxon>
    </lineage>
</organism>
<protein>
    <recommendedName>
        <fullName evidence="4 11">Protein PBN1</fullName>
    </recommendedName>
</protein>
<sequence length="496" mass="54865">MKQRITFLVKDPDSFTPEKLEVKDESLAMSAVEAVKEHRFTISLDELPAGLRRTLKQWNVLHIKWVSPNPYTTVPPFTSRATPGLHVFFSSHKNETQSHLCSLLHSTFGKELKCSRASPAEEVATPLFYAEEAERADAENQYFSYLPSLDGFVANIQEKICPQSSKTCRQDLQTLLKASYFDIDYSSTSTSIVLTAFFDSPPGGWTEDILKPSGVHTIEVGVLTHEPNPDPEDIAFGGFLTMLGRDTAPKATRFQTPTLHYPLSSSLSYTTSFQHPTGLHPTLQLSFASAKDLSPPDASCRLHTHLTLPSYLFIDQYQFSDSLFLSSHRLRALANISGATDLEAPDWVIPQWGSSALFEIAHPGPDSPIPAGPWNVSIPMHLRYLPAQVASHARVPVAWPVVFWACDAEQDGRGNPFDRRNLGYEGAFGDGVRFMHVPPAQGAELVEWIDVPVLDIRATGWVETGTIGVVVAAFLGLCWVLFAGGRKTKGDEKKKQ</sequence>
<evidence type="ECO:0000256" key="4">
    <source>
        <dbReference type="ARBA" id="ARBA00020410"/>
    </source>
</evidence>
<dbReference type="EMBL" id="ML976745">
    <property type="protein sequence ID" value="KAF1966463.1"/>
    <property type="molecule type" value="Genomic_DNA"/>
</dbReference>
<evidence type="ECO:0000256" key="3">
    <source>
        <dbReference type="ARBA" id="ARBA00010345"/>
    </source>
</evidence>
<evidence type="ECO:0000256" key="7">
    <source>
        <dbReference type="ARBA" id="ARBA00022824"/>
    </source>
</evidence>
<dbReference type="GO" id="GO:1990529">
    <property type="term" value="C:glycosylphosphatidylinositol-mannosyltransferase I complex"/>
    <property type="evidence" value="ECO:0007669"/>
    <property type="project" value="TreeGrafter"/>
</dbReference>
<evidence type="ECO:0000256" key="10">
    <source>
        <dbReference type="ARBA" id="ARBA00023180"/>
    </source>
</evidence>
<evidence type="ECO:0000313" key="12">
    <source>
        <dbReference type="EMBL" id="KAF1966463.1"/>
    </source>
</evidence>
<evidence type="ECO:0000256" key="5">
    <source>
        <dbReference type="ARBA" id="ARBA00022502"/>
    </source>
</evidence>
<keyword evidence="5 11" id="KW-0337">GPI-anchor biosynthesis</keyword>
<evidence type="ECO:0000256" key="8">
    <source>
        <dbReference type="ARBA" id="ARBA00022989"/>
    </source>
</evidence>
<comment type="subcellular location">
    <subcellularLocation>
        <location evidence="11">Endoplasmic reticulum membrane</location>
        <topology evidence="11">Single-pass membrane protein</topology>
    </subcellularLocation>
    <subcellularLocation>
        <location evidence="1">Endoplasmic reticulum membrane</location>
        <topology evidence="1">Single-pass type III membrane protein</topology>
    </subcellularLocation>
</comment>
<keyword evidence="7 11" id="KW-0256">Endoplasmic reticulum</keyword>
<dbReference type="Proteomes" id="UP000800036">
    <property type="component" value="Unassembled WGS sequence"/>
</dbReference>
<keyword evidence="6 11" id="KW-0812">Transmembrane</keyword>
<gene>
    <name evidence="12" type="ORF">BU23DRAFT_560159</name>
</gene>
<evidence type="ECO:0000256" key="6">
    <source>
        <dbReference type="ARBA" id="ARBA00022692"/>
    </source>
</evidence>
<dbReference type="GO" id="GO:0006506">
    <property type="term" value="P:GPI anchor biosynthetic process"/>
    <property type="evidence" value="ECO:0007669"/>
    <property type="project" value="UniProtKB-UniPathway"/>
</dbReference>
<dbReference type="GO" id="GO:0000030">
    <property type="term" value="F:mannosyltransferase activity"/>
    <property type="evidence" value="ECO:0007669"/>
    <property type="project" value="TreeGrafter"/>
</dbReference>
<dbReference type="PANTHER" id="PTHR28533:SF1">
    <property type="entry name" value="PROTEIN PBN1"/>
    <property type="match status" value="1"/>
</dbReference>
<comment type="similarity">
    <text evidence="3 11">Belongs to the PIGX family.</text>
</comment>
<accession>A0A6A5UMJ9</accession>
<dbReference type="Pfam" id="PF08320">
    <property type="entry name" value="PIG-X"/>
    <property type="match status" value="1"/>
</dbReference>
<keyword evidence="9 11" id="KW-0472">Membrane</keyword>
<keyword evidence="10" id="KW-0325">Glycoprotein</keyword>